<evidence type="ECO:0000256" key="1">
    <source>
        <dbReference type="SAM" id="MobiDB-lite"/>
    </source>
</evidence>
<organism evidence="2 3">
    <name type="scientific">Schizophyllum amplum</name>
    <dbReference type="NCBI Taxonomy" id="97359"/>
    <lineage>
        <taxon>Eukaryota</taxon>
        <taxon>Fungi</taxon>
        <taxon>Dikarya</taxon>
        <taxon>Basidiomycota</taxon>
        <taxon>Agaricomycotina</taxon>
        <taxon>Agaricomycetes</taxon>
        <taxon>Agaricomycetidae</taxon>
        <taxon>Agaricales</taxon>
        <taxon>Schizophyllaceae</taxon>
        <taxon>Schizophyllum</taxon>
    </lineage>
</organism>
<comment type="caution">
    <text evidence="2">The sequence shown here is derived from an EMBL/GenBank/DDBJ whole genome shotgun (WGS) entry which is preliminary data.</text>
</comment>
<evidence type="ECO:0000313" key="2">
    <source>
        <dbReference type="EMBL" id="TRM66564.1"/>
    </source>
</evidence>
<keyword evidence="3" id="KW-1185">Reference proteome</keyword>
<accession>A0A550CP84</accession>
<protein>
    <recommendedName>
        <fullName evidence="4">F-box domain-containing protein</fullName>
    </recommendedName>
</protein>
<dbReference type="OrthoDB" id="3259156at2759"/>
<gene>
    <name evidence="2" type="ORF">BD626DRAFT_483100</name>
</gene>
<feature type="compositionally biased region" description="Low complexity" evidence="1">
    <location>
        <begin position="17"/>
        <end position="31"/>
    </location>
</feature>
<feature type="region of interest" description="Disordered" evidence="1">
    <location>
        <begin position="96"/>
        <end position="124"/>
    </location>
</feature>
<evidence type="ECO:0008006" key="4">
    <source>
        <dbReference type="Google" id="ProtNLM"/>
    </source>
</evidence>
<dbReference type="STRING" id="97359.A0A550CP84"/>
<name>A0A550CP84_9AGAR</name>
<sequence>MDLIRRRYSSTPARADSTGSAHSSNSGISSADYGRPGKPALLRQRVSSVFSPLKKRASVMSSTSGMHSESEAGDAVVVADNVAALGFLIREQDSDTETTDSIDDIRRPSGLGRTASFSSDRSHPSFAWTQESDCLQAPRIHHSISSPSLIQGLADRIRDAKSRHVPVHSIVQGFPLPPRQRVFDIPMEVLICIMAHLPRDSVTRAAVVAHGFAEAAQTVLYGRIDLRTVRPSRHGQLLALLASRPRITECVHAFICHSWPENEPPEEDSSVTSQPPALAHLAIALQNMPNLVTLTLPSFDVDVLRRHTAFGLRHLTFLNGELHKEEMQALFNWLDGQINITSFRLPELFDVATGSDRPTPQTQASLRPQTHALLASPMLLPVSPVSPITPVSPTFSVRGEEPYSYESPTLLPALQTLHASPSLVAALAPSRCLQHVTVNVDATLYTGLRPAALVAPLKGARYLGFKFGRQVDRRSMEKVLSAAGATLGGTKREDTESGREPTSGVESLTIYIASPDPGVDEVLYKIIHSVISRYADLHTIALNCAPSVDGGSLDFRAMASSPIPHPPTPPISPSLVRPGSAGFSASPMDRPTSVAFPSHEQAATPILTTASIITSPTSRLSHKERLHINSWVKLCPSLRVIKLLSGAEWRA</sequence>
<evidence type="ECO:0000313" key="3">
    <source>
        <dbReference type="Proteomes" id="UP000320762"/>
    </source>
</evidence>
<proteinExistence type="predicted"/>
<feature type="region of interest" description="Disordered" evidence="1">
    <location>
        <begin position="1"/>
        <end position="38"/>
    </location>
</feature>
<dbReference type="Proteomes" id="UP000320762">
    <property type="component" value="Unassembled WGS sequence"/>
</dbReference>
<dbReference type="EMBL" id="VDMD01000003">
    <property type="protein sequence ID" value="TRM66564.1"/>
    <property type="molecule type" value="Genomic_DNA"/>
</dbReference>
<dbReference type="AlphaFoldDB" id="A0A550CP84"/>
<reference evidence="2 3" key="1">
    <citation type="journal article" date="2019" name="New Phytol.">
        <title>Comparative genomics reveals unique wood-decay strategies and fruiting body development in the Schizophyllaceae.</title>
        <authorList>
            <person name="Almasi E."/>
            <person name="Sahu N."/>
            <person name="Krizsan K."/>
            <person name="Balint B."/>
            <person name="Kovacs G.M."/>
            <person name="Kiss B."/>
            <person name="Cseklye J."/>
            <person name="Drula E."/>
            <person name="Henrissat B."/>
            <person name="Nagy I."/>
            <person name="Chovatia M."/>
            <person name="Adam C."/>
            <person name="LaButti K."/>
            <person name="Lipzen A."/>
            <person name="Riley R."/>
            <person name="Grigoriev I.V."/>
            <person name="Nagy L.G."/>
        </authorList>
    </citation>
    <scope>NUCLEOTIDE SEQUENCE [LARGE SCALE GENOMIC DNA]</scope>
    <source>
        <strain evidence="2 3">NL-1724</strain>
    </source>
</reference>